<dbReference type="GO" id="GO:0043005">
    <property type="term" value="C:neuron projection"/>
    <property type="evidence" value="ECO:0007669"/>
    <property type="project" value="TreeGrafter"/>
</dbReference>
<dbReference type="GO" id="GO:0004930">
    <property type="term" value="F:G protein-coupled receptor activity"/>
    <property type="evidence" value="ECO:0007669"/>
    <property type="project" value="UniProtKB-KW"/>
</dbReference>
<dbReference type="SUPFAM" id="SSF81321">
    <property type="entry name" value="Family A G protein-coupled receptor-like"/>
    <property type="match status" value="1"/>
</dbReference>
<evidence type="ECO:0000259" key="12">
    <source>
        <dbReference type="PROSITE" id="PS50262"/>
    </source>
</evidence>
<evidence type="ECO:0000256" key="1">
    <source>
        <dbReference type="ARBA" id="ARBA00004651"/>
    </source>
</evidence>
<keyword evidence="6" id="KW-0297">G-protein coupled receptor</keyword>
<keyword evidence="3" id="KW-1003">Cell membrane</keyword>
<keyword evidence="9" id="KW-0807">Transducer</keyword>
<organism evidence="13 14">
    <name type="scientific">Spodoptera exigua</name>
    <name type="common">Beet armyworm</name>
    <name type="synonym">Noctua fulgens</name>
    <dbReference type="NCBI Taxonomy" id="7107"/>
    <lineage>
        <taxon>Eukaryota</taxon>
        <taxon>Metazoa</taxon>
        <taxon>Ecdysozoa</taxon>
        <taxon>Arthropoda</taxon>
        <taxon>Hexapoda</taxon>
        <taxon>Insecta</taxon>
        <taxon>Pterygota</taxon>
        <taxon>Neoptera</taxon>
        <taxon>Endopterygota</taxon>
        <taxon>Lepidoptera</taxon>
        <taxon>Glossata</taxon>
        <taxon>Ditrysia</taxon>
        <taxon>Noctuoidea</taxon>
        <taxon>Noctuidae</taxon>
        <taxon>Amphipyrinae</taxon>
        <taxon>Spodoptera</taxon>
    </lineage>
</organism>
<keyword evidence="4 10" id="KW-0812">Transmembrane</keyword>
<comment type="subcellular location">
    <subcellularLocation>
        <location evidence="1">Cell membrane</location>
        <topology evidence="1">Multi-pass membrane protein</topology>
    </subcellularLocation>
</comment>
<evidence type="ECO:0000256" key="11">
    <source>
        <dbReference type="SAM" id="SignalP"/>
    </source>
</evidence>
<feature type="chain" id="PRO_5037985485" description="G-protein coupled receptors family 1 profile domain-containing protein" evidence="11">
    <location>
        <begin position="22"/>
        <end position="337"/>
    </location>
</feature>
<dbReference type="Pfam" id="PF00001">
    <property type="entry name" value="7tm_1"/>
    <property type="match status" value="1"/>
</dbReference>
<evidence type="ECO:0000256" key="5">
    <source>
        <dbReference type="ARBA" id="ARBA00022989"/>
    </source>
</evidence>
<evidence type="ECO:0000256" key="10">
    <source>
        <dbReference type="SAM" id="Phobius"/>
    </source>
</evidence>
<evidence type="ECO:0000256" key="6">
    <source>
        <dbReference type="ARBA" id="ARBA00023040"/>
    </source>
</evidence>
<dbReference type="AlphaFoldDB" id="A0A922M5U1"/>
<dbReference type="GO" id="GO:0007218">
    <property type="term" value="P:neuropeptide signaling pathway"/>
    <property type="evidence" value="ECO:0007669"/>
    <property type="project" value="TreeGrafter"/>
</dbReference>
<evidence type="ECO:0000256" key="2">
    <source>
        <dbReference type="ARBA" id="ARBA00010663"/>
    </source>
</evidence>
<evidence type="ECO:0000256" key="9">
    <source>
        <dbReference type="ARBA" id="ARBA00023224"/>
    </source>
</evidence>
<reference evidence="13" key="1">
    <citation type="journal article" date="2021" name="G3 (Bethesda)">
        <title>Genome and transcriptome analysis of the beet armyworm Spodoptera exigua reveals targets for pest control. .</title>
        <authorList>
            <person name="Simon S."/>
            <person name="Breeschoten T."/>
            <person name="Jansen H.J."/>
            <person name="Dirks R.P."/>
            <person name="Schranz M.E."/>
            <person name="Ros V.I.D."/>
        </authorList>
    </citation>
    <scope>NUCLEOTIDE SEQUENCE</scope>
    <source>
        <strain evidence="13">TB_SE_WUR_2020</strain>
    </source>
</reference>
<evidence type="ECO:0000256" key="7">
    <source>
        <dbReference type="ARBA" id="ARBA00023136"/>
    </source>
</evidence>
<evidence type="ECO:0000256" key="3">
    <source>
        <dbReference type="ARBA" id="ARBA00022475"/>
    </source>
</evidence>
<keyword evidence="5 10" id="KW-1133">Transmembrane helix</keyword>
<keyword evidence="7 10" id="KW-0472">Membrane</keyword>
<feature type="signal peptide" evidence="11">
    <location>
        <begin position="1"/>
        <end position="21"/>
    </location>
</feature>
<dbReference type="PANTHER" id="PTHR24229:SF40">
    <property type="entry name" value="ALLATOSTATIN C RECEPTOR 1-RELATED"/>
    <property type="match status" value="1"/>
</dbReference>
<comment type="caution">
    <text evidence="13">The sequence shown here is derived from an EMBL/GenBank/DDBJ whole genome shotgun (WGS) entry which is preliminary data.</text>
</comment>
<dbReference type="InterPro" id="IPR017452">
    <property type="entry name" value="GPCR_Rhodpsn_7TM"/>
</dbReference>
<proteinExistence type="inferred from homology"/>
<evidence type="ECO:0000256" key="8">
    <source>
        <dbReference type="ARBA" id="ARBA00023170"/>
    </source>
</evidence>
<dbReference type="GO" id="GO:0005886">
    <property type="term" value="C:plasma membrane"/>
    <property type="evidence" value="ECO:0007669"/>
    <property type="project" value="UniProtKB-SubCell"/>
</dbReference>
<comment type="similarity">
    <text evidence="2">Belongs to the G-protein coupled receptor 1 family.</text>
</comment>
<evidence type="ECO:0000313" key="14">
    <source>
        <dbReference type="Proteomes" id="UP000814243"/>
    </source>
</evidence>
<keyword evidence="8" id="KW-0675">Receptor</keyword>
<keyword evidence="11" id="KW-0732">Signal</keyword>
<dbReference type="PROSITE" id="PS50262">
    <property type="entry name" value="G_PROTEIN_RECEP_F1_2"/>
    <property type="match status" value="1"/>
</dbReference>
<dbReference type="EMBL" id="JACEFF010000826">
    <property type="protein sequence ID" value="KAH9630390.1"/>
    <property type="molecule type" value="Genomic_DNA"/>
</dbReference>
<feature type="transmembrane region" description="Helical" evidence="10">
    <location>
        <begin position="120"/>
        <end position="138"/>
    </location>
</feature>
<dbReference type="InterPro" id="IPR000276">
    <property type="entry name" value="GPCR_Rhodpsn"/>
</dbReference>
<gene>
    <name evidence="13" type="ORF">HF086_004523</name>
</gene>
<evidence type="ECO:0000256" key="4">
    <source>
        <dbReference type="ARBA" id="ARBA00022692"/>
    </source>
</evidence>
<feature type="transmembrane region" description="Helical" evidence="10">
    <location>
        <begin position="55"/>
        <end position="77"/>
    </location>
</feature>
<dbReference type="Proteomes" id="UP000814243">
    <property type="component" value="Unassembled WGS sequence"/>
</dbReference>
<protein>
    <recommendedName>
        <fullName evidence="12">G-protein coupled receptors family 1 profile domain-containing protein</fullName>
    </recommendedName>
</protein>
<accession>A0A922M5U1</accession>
<feature type="domain" description="G-protein coupled receptors family 1 profile" evidence="12">
    <location>
        <begin position="1"/>
        <end position="178"/>
    </location>
</feature>
<sequence>MCTVTRAKVVILLLLLGSLLANIPLIKFASPSINDCNIDFDYLEHAARFNLADTIVSFSFPLGIIMIFNIWIVVGVYKRAHERRELHVERAAWTEFGCDRAAMAARALPPLRSQHRVTRMLLIVSTVFVVLNLPAYTMRLLAYAYDWSSGEYSGRWAALQQLALLFFNTNFGINFILYCLTGQNFRRELCQSIPCLRTRVRRDEMRFTCRNAARTGSVTASYVSCNEASTSVSAAREVSVGVDAPCNVRRHRSEPFIDRWSLVTSRPLRQQDQAVGGDSTPAEDLGQAAPDVVPAVSREVQEAAPMERRIPYLFFPYRNLIASRSGRINPTSVMYHH</sequence>
<dbReference type="PANTHER" id="PTHR24229">
    <property type="entry name" value="NEUROPEPTIDES RECEPTOR"/>
    <property type="match status" value="1"/>
</dbReference>
<dbReference type="GO" id="GO:0042923">
    <property type="term" value="F:neuropeptide binding"/>
    <property type="evidence" value="ECO:0007669"/>
    <property type="project" value="TreeGrafter"/>
</dbReference>
<evidence type="ECO:0000313" key="13">
    <source>
        <dbReference type="EMBL" id="KAH9630390.1"/>
    </source>
</evidence>
<feature type="transmembrane region" description="Helical" evidence="10">
    <location>
        <begin position="158"/>
        <end position="180"/>
    </location>
</feature>
<name>A0A922M5U1_SPOEX</name>
<dbReference type="Gene3D" id="1.20.1070.10">
    <property type="entry name" value="Rhodopsin 7-helix transmembrane proteins"/>
    <property type="match status" value="1"/>
</dbReference>